<reference evidence="3" key="1">
    <citation type="submission" date="2025-08" db="UniProtKB">
        <authorList>
            <consortium name="RefSeq"/>
        </authorList>
    </citation>
    <scope>IDENTIFICATION</scope>
</reference>
<feature type="compositionally biased region" description="Low complexity" evidence="1">
    <location>
        <begin position="68"/>
        <end position="84"/>
    </location>
</feature>
<gene>
    <name evidence="3" type="primary">LOC103582861</name>
</gene>
<dbReference type="Proteomes" id="UP000694923">
    <property type="component" value="Unplaced"/>
</dbReference>
<keyword evidence="2" id="KW-1185">Reference proteome</keyword>
<dbReference type="RefSeq" id="XP_008562559.1">
    <property type="nucleotide sequence ID" value="XM_008564337.1"/>
</dbReference>
<evidence type="ECO:0000256" key="1">
    <source>
        <dbReference type="SAM" id="MobiDB-lite"/>
    </source>
</evidence>
<dbReference type="Gene3D" id="1.10.510.10">
    <property type="entry name" value="Transferase(Phosphotransferase) domain 1"/>
    <property type="match status" value="1"/>
</dbReference>
<dbReference type="GeneID" id="103582861"/>
<accession>A0ABM0Q2G8</accession>
<evidence type="ECO:0000313" key="3">
    <source>
        <dbReference type="RefSeq" id="XP_008562559.1"/>
    </source>
</evidence>
<protein>
    <submittedName>
        <fullName evidence="3">Calcium/calmodulin-dependent protein kinase type 1D-like isoform X2</fullName>
    </submittedName>
</protein>
<sequence length="96" mass="10636">MEKDPNKRYTCEQAARHPWIAGDTALNKNIHESVSAQIRKNFAKSKWRQAFNATAVVRHMRRLHLGSSLDSSNASVSSSLSLASQKDCAPGTFHAL</sequence>
<feature type="region of interest" description="Disordered" evidence="1">
    <location>
        <begin position="68"/>
        <end position="96"/>
    </location>
</feature>
<evidence type="ECO:0000313" key="2">
    <source>
        <dbReference type="Proteomes" id="UP000694923"/>
    </source>
</evidence>
<proteinExistence type="predicted"/>
<name>A0ABM0Q2G8_GALVR</name>
<organism evidence="2 3">
    <name type="scientific">Galeopterus variegatus</name>
    <name type="common">Malayan flying lemur</name>
    <name type="synonym">Cynocephalus variegatus</name>
    <dbReference type="NCBI Taxonomy" id="482537"/>
    <lineage>
        <taxon>Eukaryota</taxon>
        <taxon>Metazoa</taxon>
        <taxon>Chordata</taxon>
        <taxon>Craniata</taxon>
        <taxon>Vertebrata</taxon>
        <taxon>Euteleostomi</taxon>
        <taxon>Mammalia</taxon>
        <taxon>Eutheria</taxon>
        <taxon>Euarchontoglires</taxon>
        <taxon>Dermoptera</taxon>
        <taxon>Cynocephalidae</taxon>
        <taxon>Galeopterus</taxon>
    </lineage>
</organism>